<organism evidence="2 3">
    <name type="scientific">Chromobacterium sinusclupearum</name>
    <dbReference type="NCBI Taxonomy" id="2077146"/>
    <lineage>
        <taxon>Bacteria</taxon>
        <taxon>Pseudomonadati</taxon>
        <taxon>Pseudomonadota</taxon>
        <taxon>Betaproteobacteria</taxon>
        <taxon>Neisseriales</taxon>
        <taxon>Chromobacteriaceae</taxon>
        <taxon>Chromobacterium</taxon>
    </lineage>
</organism>
<sequence>MQRRTRMLRYHVAANRQLPNYRRTNQKLRLPIRVRPYPGESGISYLTRLAWANGYDSFNPLLRQLALLSEQPARLRALLHLSQEEWQGLYLPWPTRMRPADAQAPDQRDLAINYATTRWCPVCMRNEPHLDARWSIRLYCICPYHHNLLLDACPECEAVLSAGQVLCGHCHHCGQSLTEKVFEASEAIKMVQSTFQCSVERENQIFLSITPQGWARLIQLVANIELRAQGQKTGQLAQLHRVSVLAAVSHKLGSLLENWPDNFYPWLDKIKTSAPSSFSLRRSFGRLYHWLYVELDSPEFDFLREAFEVYLKQHWEGPITLRNHWQTGLHGQGNCITIQEACLKLRVTPAELKRLHAAGWLQANIVTSQCGRRFWSIPEAQLPLVRMELSEGLTLEATAKYLGFSKTRIRQLVATRVLLPQFTPGEHGASVWRFALDSLRVLVTRCQIRGITPSPTQPTITLSNALKTMRIDGPCFTALLRAIMKREVLLVEGSSEASKLSRILLDKRTLDDWLSTYWIEHAGLLTIPEAAKQLGLKEQVAYHLVQRRLLASTLRNQTQLWITAEAVADFERQYVALSTLAHDAQTSPKTLLAKLTVQPVTGPTVDGCRQYFYRRVDLQT</sequence>
<evidence type="ECO:0000313" key="2">
    <source>
        <dbReference type="EMBL" id="POA96884.1"/>
    </source>
</evidence>
<name>A0A2K4MIH7_9NEIS</name>
<protein>
    <recommendedName>
        <fullName evidence="1">TniQ domain-containing protein</fullName>
    </recommendedName>
</protein>
<dbReference type="AlphaFoldDB" id="A0A2K4MIH7"/>
<reference evidence="2 3" key="1">
    <citation type="submission" date="2018-01" db="EMBL/GenBank/DDBJ databases">
        <title>Genomic Sequence of Chromobacterium MWU13-2610 from wild cranberry bogs within the Cape Cod National Seashore.</title>
        <authorList>
            <person name="O'Hara-Hanley K."/>
            <person name="Soby S."/>
            <person name="Harrison A."/>
        </authorList>
    </citation>
    <scope>NUCLEOTIDE SEQUENCE [LARGE SCALE GENOMIC DNA]</scope>
    <source>
        <strain evidence="2 3">MWU13-2610</strain>
    </source>
</reference>
<dbReference type="Proteomes" id="UP000236416">
    <property type="component" value="Unassembled WGS sequence"/>
</dbReference>
<proteinExistence type="predicted"/>
<keyword evidence="3" id="KW-1185">Reference proteome</keyword>
<feature type="domain" description="TniQ" evidence="1">
    <location>
        <begin position="31"/>
        <end position="149"/>
    </location>
</feature>
<accession>A0A2K4MIH7</accession>
<evidence type="ECO:0000313" key="3">
    <source>
        <dbReference type="Proteomes" id="UP000236416"/>
    </source>
</evidence>
<dbReference type="Pfam" id="PF06527">
    <property type="entry name" value="TniQ"/>
    <property type="match status" value="1"/>
</dbReference>
<comment type="caution">
    <text evidence="2">The sequence shown here is derived from an EMBL/GenBank/DDBJ whole genome shotgun (WGS) entry which is preliminary data.</text>
</comment>
<evidence type="ECO:0000259" key="1">
    <source>
        <dbReference type="Pfam" id="PF06527"/>
    </source>
</evidence>
<dbReference type="EMBL" id="PPTF01000098">
    <property type="protein sequence ID" value="POA96884.1"/>
    <property type="molecule type" value="Genomic_DNA"/>
</dbReference>
<gene>
    <name evidence="2" type="ORF">C2134_20280</name>
</gene>
<dbReference type="InterPro" id="IPR009492">
    <property type="entry name" value="TniQ"/>
</dbReference>